<keyword evidence="1" id="KW-0378">Hydrolase</keyword>
<dbReference type="RefSeq" id="WP_169142338.1">
    <property type="nucleotide sequence ID" value="NZ_WTVS01000052.1"/>
</dbReference>
<evidence type="ECO:0000313" key="2">
    <source>
        <dbReference type="Proteomes" id="UP000634522"/>
    </source>
</evidence>
<accession>A0ABX1NK92</accession>
<dbReference type="Proteomes" id="UP000634522">
    <property type="component" value="Unassembled WGS sequence"/>
</dbReference>
<organism evidence="1 2">
    <name type="scientific">Aromatoleum toluolicum</name>
    <dbReference type="NCBI Taxonomy" id="90060"/>
    <lineage>
        <taxon>Bacteria</taxon>
        <taxon>Pseudomonadati</taxon>
        <taxon>Pseudomonadota</taxon>
        <taxon>Betaproteobacteria</taxon>
        <taxon>Rhodocyclales</taxon>
        <taxon>Rhodocyclaceae</taxon>
        <taxon>Aromatoleum</taxon>
    </lineage>
</organism>
<sequence>MSIYWDEGAMRNAGVIPTILAIGDSWFWYPFPGGSLTSYLAPLVDTKEHVILAKGMNGAEAFDYVEGKYKRSVNDALRLYGSSLSAAFISGGGNDFAGLNDMRPLLNLDCTDAQSAEECFRSGDSGLSGFLLRMDQHYRTLIGRIYTHTSLDCKIVMHSYDYTNPDGRGVFGSDGWLKPALVAANVPEALRQDCVRYLIDAFHDMLAAITPGDPNHLLLVDSRGTLGPKDWANELHPKGTGFRKIVNRCWKPVLEDAGLA</sequence>
<dbReference type="EMBL" id="WTVS01000052">
    <property type="protein sequence ID" value="NMF99746.1"/>
    <property type="molecule type" value="Genomic_DNA"/>
</dbReference>
<keyword evidence="2" id="KW-1185">Reference proteome</keyword>
<name>A0ABX1NK92_9RHOO</name>
<reference evidence="1 2" key="1">
    <citation type="submission" date="2019-12" db="EMBL/GenBank/DDBJ databases">
        <title>Comparative genomics gives insights into the taxonomy of the Azoarcus-Aromatoleum group and reveals separate origins of nif in the plant-associated Azoarcus and non-plant-associated Aromatoleum sub-groups.</title>
        <authorList>
            <person name="Lafos M."/>
            <person name="Maluk M."/>
            <person name="Batista M."/>
            <person name="Junghare M."/>
            <person name="Carmona M."/>
            <person name="Faoro H."/>
            <person name="Cruz L.M."/>
            <person name="Battistoni F."/>
            <person name="De Souza E."/>
            <person name="Pedrosa F."/>
            <person name="Chen W.-M."/>
            <person name="Poole P.S."/>
            <person name="Dixon R.A."/>
            <person name="James E.K."/>
        </authorList>
    </citation>
    <scope>NUCLEOTIDE SEQUENCE [LARGE SCALE GENOMIC DNA]</scope>
    <source>
        <strain evidence="1 2">T</strain>
    </source>
</reference>
<dbReference type="GO" id="GO:0016787">
    <property type="term" value="F:hydrolase activity"/>
    <property type="evidence" value="ECO:0007669"/>
    <property type="project" value="UniProtKB-KW"/>
</dbReference>
<dbReference type="Gene3D" id="3.40.50.1110">
    <property type="entry name" value="SGNH hydrolase"/>
    <property type="match status" value="1"/>
</dbReference>
<dbReference type="InterPro" id="IPR036514">
    <property type="entry name" value="SGNH_hydro_sf"/>
</dbReference>
<protein>
    <submittedName>
        <fullName evidence="1">SGNH/GDSL hydrolase family protein</fullName>
    </submittedName>
</protein>
<gene>
    <name evidence="1" type="ORF">GPA27_20420</name>
</gene>
<comment type="caution">
    <text evidence="1">The sequence shown here is derived from an EMBL/GenBank/DDBJ whole genome shotgun (WGS) entry which is preliminary data.</text>
</comment>
<evidence type="ECO:0000313" key="1">
    <source>
        <dbReference type="EMBL" id="NMF99746.1"/>
    </source>
</evidence>
<dbReference type="SUPFAM" id="SSF52266">
    <property type="entry name" value="SGNH hydrolase"/>
    <property type="match status" value="1"/>
</dbReference>
<proteinExistence type="predicted"/>